<proteinExistence type="predicted"/>
<name>A0A976XRB6_9CAUD</name>
<reference evidence="1 2" key="1">
    <citation type="submission" date="2022-08" db="EMBL/GenBank/DDBJ databases">
        <title>Potential of phage cocktail in the treatment of multidrug-resistant Klebsiella pneumoniae pulmonary infection in mice.</title>
        <authorList>
            <person name="Gou Z."/>
            <person name="Lu S."/>
            <person name="Sun F."/>
            <person name="Xia P."/>
        </authorList>
    </citation>
    <scope>NUCLEOTIDE SEQUENCE [LARGE SCALE GENOMIC DNA]</scope>
</reference>
<protein>
    <recommendedName>
        <fullName evidence="3">Receptor binding protein</fullName>
    </recommendedName>
</protein>
<sequence>MGFYAGRIGDKKVLSLTSGNNKDVNNHTNPGWDTIFHSDMPHVVVLETHERDLWDGGDWYRCTRMPDRIIQVLSADYDRVVLTEVEFEDGTRRFIYGTSLGVGAKAYNAYFSNTVGSQVSAGTMASMKTNVCASADLHMDVSFYFEETPGTINEKLRDGTGCMYTWGVNSEWGDRGPGPPVGQPIRPNFQTIIKAGWVLYRGAFPGNIVSGSITAPNRPLTIGADAMRHPWMRTTGVNSICLRGETLNRNIYGHMGPRYGKSSNPVGGPYSHNIQTESYQEIEYKAGFFRGPPNNFMGWENTDNNNAGSGWGNNAIYRDNNWRVPKRVRWYITNMKYNGQGFYAEDVFGSRNQEIKISPREFIVNGINLMNTGWKFINQNDINYSPGNRPDIRVIATNVARFNGDATIGNNGYTQFNQPLTRPDNSAEFGQGNVSAMHVTTVGVYNFRSDAQWYVKSNPPEIGNQWGPVWSEATRPLRLVGGTGFADIGGNLRTSGNASHHLATLWLGINNSRNGACVVTLDWKNDEWIAAAGIGCYNPLEDLTQWSEVDSRLRIFGNHFQKRVHQIMCLPVNMCVPFHFIRGTVVQCGVIPGNNAMQMKAMWAPATTNSATQGDYAITYWLVARADGSVEVWVNTEMANIMNMRVILPDVRIAVQRLA</sequence>
<accession>A0A976XRB6</accession>
<keyword evidence="2" id="KW-1185">Reference proteome</keyword>
<dbReference type="Proteomes" id="UP001058456">
    <property type="component" value="Segment"/>
</dbReference>
<evidence type="ECO:0008006" key="3">
    <source>
        <dbReference type="Google" id="ProtNLM"/>
    </source>
</evidence>
<evidence type="ECO:0000313" key="2">
    <source>
        <dbReference type="Proteomes" id="UP001058456"/>
    </source>
</evidence>
<organism evidence="1 2">
    <name type="scientific">Klebsiella phage GZ8</name>
    <dbReference type="NCBI Taxonomy" id="2972533"/>
    <lineage>
        <taxon>Viruses</taxon>
        <taxon>Duplodnaviria</taxon>
        <taxon>Heunggongvirae</taxon>
        <taxon>Uroviricota</taxon>
        <taxon>Caudoviricetes</taxon>
        <taxon>Demerecviridae</taxon>
        <taxon>Sugarlandvirus</taxon>
        <taxon>Sugarlandvirus GZ8</taxon>
    </lineage>
</organism>
<evidence type="ECO:0000313" key="1">
    <source>
        <dbReference type="EMBL" id="UVD42299.1"/>
    </source>
</evidence>
<dbReference type="EMBL" id="OP171943">
    <property type="protein sequence ID" value="UVD42299.1"/>
    <property type="molecule type" value="Genomic_DNA"/>
</dbReference>